<reference evidence="3" key="1">
    <citation type="submission" date="2013-09" db="EMBL/GenBank/DDBJ databases">
        <title>Corchorus olitorius genome sequencing.</title>
        <authorList>
            <person name="Alam M."/>
            <person name="Haque M.S."/>
            <person name="Islam M.S."/>
            <person name="Emdad E.M."/>
            <person name="Islam M.M."/>
            <person name="Ahmed B."/>
            <person name="Halim A."/>
            <person name="Hossen Q.M.M."/>
            <person name="Hossain M.Z."/>
            <person name="Ahmed R."/>
            <person name="Khan M.M."/>
            <person name="Islam R."/>
            <person name="Rashid M.M."/>
            <person name="Khan S.A."/>
            <person name="Rahman M.S."/>
            <person name="Alam M."/>
            <person name="Yahiya A.S."/>
            <person name="Khan M.S."/>
            <person name="Azam M.S."/>
            <person name="Haque T."/>
            <person name="Lashkar M.Z.H."/>
            <person name="Akhand A.I."/>
            <person name="Morshed G."/>
            <person name="Roy S."/>
            <person name="Uddin K.S."/>
            <person name="Rabeya T."/>
            <person name="Hossain A.S."/>
            <person name="Chowdhury A."/>
            <person name="Snigdha A.R."/>
            <person name="Mortoza M.S."/>
            <person name="Matin S.A."/>
            <person name="Hoque S.M.E."/>
            <person name="Islam M.K."/>
            <person name="Roy D.K."/>
            <person name="Haider R."/>
            <person name="Moosa M.M."/>
            <person name="Elias S.M."/>
            <person name="Hasan A.M."/>
            <person name="Jahan S."/>
            <person name="Shafiuddin M."/>
            <person name="Mahmood N."/>
            <person name="Shommy N.S."/>
        </authorList>
    </citation>
    <scope>NUCLEOTIDE SEQUENCE [LARGE SCALE GENOMIC DNA]</scope>
    <source>
        <strain evidence="3">cv. O-4</strain>
    </source>
</reference>
<organism evidence="1 3">
    <name type="scientific">Corchorus olitorius</name>
    <dbReference type="NCBI Taxonomy" id="93759"/>
    <lineage>
        <taxon>Eukaryota</taxon>
        <taxon>Viridiplantae</taxon>
        <taxon>Streptophyta</taxon>
        <taxon>Embryophyta</taxon>
        <taxon>Tracheophyta</taxon>
        <taxon>Spermatophyta</taxon>
        <taxon>Magnoliopsida</taxon>
        <taxon>eudicotyledons</taxon>
        <taxon>Gunneridae</taxon>
        <taxon>Pentapetalae</taxon>
        <taxon>rosids</taxon>
        <taxon>malvids</taxon>
        <taxon>Malvales</taxon>
        <taxon>Malvaceae</taxon>
        <taxon>Grewioideae</taxon>
        <taxon>Apeibeae</taxon>
        <taxon>Corchorus</taxon>
    </lineage>
</organism>
<accession>A0A1R3K892</accession>
<gene>
    <name evidence="1" type="ORF">COLO4_10509</name>
    <name evidence="2" type="ORF">COLO4_10510</name>
</gene>
<dbReference type="EMBL" id="AWUE01014526">
    <property type="protein sequence ID" value="OMP03279.1"/>
    <property type="molecule type" value="Genomic_DNA"/>
</dbReference>
<keyword evidence="3" id="KW-1185">Reference proteome</keyword>
<reference evidence="1" key="2">
    <citation type="submission" date="2013-09" db="EMBL/GenBank/DDBJ databases">
        <authorList>
            <person name="Alam M."/>
            <person name="Haque M.S."/>
            <person name="Islam M.S."/>
            <person name="Emdad E.M."/>
            <person name="Islam M.M."/>
            <person name="Ahmed B."/>
            <person name="Halim A."/>
            <person name="Hossen Q.M.M."/>
            <person name="Hossain M.Z."/>
            <person name="Ahmed R."/>
            <person name="Khan M.M."/>
            <person name="Islam R."/>
            <person name="Rashid M.M."/>
            <person name="Khan S.A."/>
            <person name="Rahman M.S."/>
            <person name="Alam M."/>
            <person name="Yahiya A.S."/>
            <person name="Khan M.S."/>
            <person name="Azam M.S."/>
            <person name="Haque T."/>
            <person name="Lashkar M.Z.H."/>
            <person name="Akhand A.I."/>
            <person name="Morshed G."/>
            <person name="Roy S."/>
            <person name="Uddin K.S."/>
            <person name="Rabeya T."/>
            <person name="Hossain A.S."/>
            <person name="Chowdhury A."/>
            <person name="Snigdha A.R."/>
            <person name="Mortoza M.S."/>
            <person name="Matin S.A."/>
            <person name="Hoque S.M.E."/>
            <person name="Islam M.K."/>
            <person name="Roy D.K."/>
            <person name="Haider R."/>
            <person name="Moosa M.M."/>
            <person name="Elias S.M."/>
            <person name="Hasan A.M."/>
            <person name="Jahan S."/>
            <person name="Shafiuddin M."/>
            <person name="Mahmood N."/>
            <person name="Shommy N.S."/>
        </authorList>
    </citation>
    <scope>NUCLEOTIDE SEQUENCE</scope>
    <source>
        <tissue evidence="1">Whole seedlings</tissue>
    </source>
</reference>
<evidence type="ECO:0000313" key="3">
    <source>
        <dbReference type="Proteomes" id="UP000187203"/>
    </source>
</evidence>
<name>A0A1R3K892_9ROSI</name>
<reference evidence="1" key="3">
    <citation type="journal article" date="2017" name="Nat. Plants">
        <title>Comparative genomics of two jute species and insight into fibre biogenesis.</title>
        <authorList>
            <person name="Islam M.S."/>
            <person name="Saito J.A."/>
            <person name="Emdad E.M."/>
            <person name="Ahmed B."/>
            <person name="Islam M.M."/>
            <person name="Halim A."/>
            <person name="Hossen Q.M."/>
            <person name="Hossain M.Z."/>
            <person name="Ahmed R."/>
            <person name="Hossain M.S."/>
            <person name="Kabir S.M."/>
            <person name="Khan M.S."/>
            <person name="Khan M.M."/>
            <person name="Hasan R."/>
            <person name="Aktar N."/>
            <person name="Honi U."/>
            <person name="Islam R."/>
            <person name="Rashid M.M."/>
            <person name="Wan X."/>
            <person name="Hou S."/>
            <person name="Haque T."/>
            <person name="Azam M.S."/>
            <person name="Moosa M.M."/>
            <person name="Elias S.M."/>
            <person name="Hasan A.M."/>
            <person name="Mahmood N."/>
            <person name="Shafiuddin M."/>
            <person name="Shahid S."/>
            <person name="Shommu N.S."/>
            <person name="Jahan S."/>
            <person name="Roy S."/>
            <person name="Chowdhury A."/>
            <person name="Akhand A.I."/>
            <person name="Nisho G.M."/>
            <person name="Uddin K.S."/>
            <person name="Rabeya T."/>
            <person name="Hoque S.M."/>
            <person name="Snigdha A.R."/>
            <person name="Mortoza S."/>
            <person name="Matin S.A."/>
            <person name="Islam M.K."/>
            <person name="Lashkar M.Z."/>
            <person name="Zaman M."/>
            <person name="Yuryev A."/>
            <person name="Uddin M.K."/>
            <person name="Rahman M.S."/>
            <person name="Haque M.S."/>
            <person name="Alam M.M."/>
            <person name="Khan H."/>
            <person name="Alam M."/>
        </authorList>
    </citation>
    <scope>NUCLEOTIDE SEQUENCE</scope>
    <source>
        <tissue evidence="1">Whole seedlings</tissue>
    </source>
</reference>
<evidence type="ECO:0000313" key="1">
    <source>
        <dbReference type="EMBL" id="OMP03279.1"/>
    </source>
</evidence>
<evidence type="ECO:0000313" key="2">
    <source>
        <dbReference type="EMBL" id="OMP03280.1"/>
    </source>
</evidence>
<dbReference type="EMBL" id="AWUE01014526">
    <property type="protein sequence ID" value="OMP03280.1"/>
    <property type="molecule type" value="Genomic_DNA"/>
</dbReference>
<proteinExistence type="predicted"/>
<comment type="caution">
    <text evidence="1">The sequence shown here is derived from an EMBL/GenBank/DDBJ whole genome shotgun (WGS) entry which is preliminary data.</text>
</comment>
<dbReference type="Proteomes" id="UP000187203">
    <property type="component" value="Unassembled WGS sequence"/>
</dbReference>
<sequence>MDLDRFLIGVKLRAELRLPSVVVSTLPGVHTAARVVN</sequence>
<protein>
    <submittedName>
        <fullName evidence="1">Uncharacterized protein</fullName>
    </submittedName>
</protein>
<dbReference type="AlphaFoldDB" id="A0A1R3K892"/>